<sequence>MIKNTAFYLLLATAVGITSCGGGSEAKKENIKSNEEITEIPEPKFLREGELSFIAKDGKELKKIDIEIADDQQQQEQGLMYRKSMADSQGMLFIFPDSDQRNFWMHNTFISLDIIYANEKNEIVKICKNAEPLNENQNLSSDKNAKYVIEVNGGFSDKYGLAEGDKISFKR</sequence>
<dbReference type="Proteomes" id="UP000236893">
    <property type="component" value="Unassembled WGS sequence"/>
</dbReference>
<dbReference type="Pfam" id="PF02643">
    <property type="entry name" value="DUF192"/>
    <property type="match status" value="1"/>
</dbReference>
<evidence type="ECO:0008006" key="3">
    <source>
        <dbReference type="Google" id="ProtNLM"/>
    </source>
</evidence>
<accession>A0A2S5A9Z9</accession>
<dbReference type="PANTHER" id="PTHR37953:SF1">
    <property type="entry name" value="UPF0127 PROTEIN MJ1496"/>
    <property type="match status" value="1"/>
</dbReference>
<keyword evidence="2" id="KW-1185">Reference proteome</keyword>
<dbReference type="Gene3D" id="2.60.120.1140">
    <property type="entry name" value="Protein of unknown function DUF192"/>
    <property type="match status" value="1"/>
</dbReference>
<evidence type="ECO:0000313" key="2">
    <source>
        <dbReference type="Proteomes" id="UP000236893"/>
    </source>
</evidence>
<comment type="caution">
    <text evidence="1">The sequence shown here is derived from an EMBL/GenBank/DDBJ whole genome shotgun (WGS) entry which is preliminary data.</text>
</comment>
<proteinExistence type="predicted"/>
<reference evidence="1 2" key="1">
    <citation type="submission" date="2018-01" db="EMBL/GenBank/DDBJ databases">
        <authorList>
            <person name="Gaut B.S."/>
            <person name="Morton B.R."/>
            <person name="Clegg M.T."/>
            <person name="Duvall M.R."/>
        </authorList>
    </citation>
    <scope>NUCLEOTIDE SEQUENCE [LARGE SCALE GENOMIC DNA]</scope>
    <source>
        <strain evidence="1 2">HR-AV</strain>
    </source>
</reference>
<dbReference type="EMBL" id="PQVF01000001">
    <property type="protein sequence ID" value="POY38943.1"/>
    <property type="molecule type" value="Genomic_DNA"/>
</dbReference>
<organism evidence="1 2">
    <name type="scientific">Solitalea longa</name>
    <dbReference type="NCBI Taxonomy" id="2079460"/>
    <lineage>
        <taxon>Bacteria</taxon>
        <taxon>Pseudomonadati</taxon>
        <taxon>Bacteroidota</taxon>
        <taxon>Sphingobacteriia</taxon>
        <taxon>Sphingobacteriales</taxon>
        <taxon>Sphingobacteriaceae</taxon>
        <taxon>Solitalea</taxon>
    </lineage>
</organism>
<dbReference type="AlphaFoldDB" id="A0A2S5A9Z9"/>
<dbReference type="InterPro" id="IPR003795">
    <property type="entry name" value="DUF192"/>
</dbReference>
<dbReference type="PANTHER" id="PTHR37953">
    <property type="entry name" value="UPF0127 PROTEIN MJ1496"/>
    <property type="match status" value="1"/>
</dbReference>
<gene>
    <name evidence="1" type="ORF">C3K47_00115</name>
</gene>
<dbReference type="OrthoDB" id="5526466at2"/>
<dbReference type="RefSeq" id="WP_103787045.1">
    <property type="nucleotide sequence ID" value="NZ_PQVF01000001.1"/>
</dbReference>
<dbReference type="PROSITE" id="PS51257">
    <property type="entry name" value="PROKAR_LIPOPROTEIN"/>
    <property type="match status" value="1"/>
</dbReference>
<evidence type="ECO:0000313" key="1">
    <source>
        <dbReference type="EMBL" id="POY38943.1"/>
    </source>
</evidence>
<name>A0A2S5A9Z9_9SPHI</name>
<protein>
    <recommendedName>
        <fullName evidence="3">DUF192 domain-containing protein</fullName>
    </recommendedName>
</protein>
<dbReference type="InterPro" id="IPR038695">
    <property type="entry name" value="Saro_0823-like_sf"/>
</dbReference>